<feature type="region of interest" description="Disordered" evidence="1">
    <location>
        <begin position="36"/>
        <end position="61"/>
    </location>
</feature>
<organism evidence="2 3">
    <name type="scientific">Heterorhabditis bacteriophora</name>
    <name type="common">Entomopathogenic nematode worm</name>
    <dbReference type="NCBI Taxonomy" id="37862"/>
    <lineage>
        <taxon>Eukaryota</taxon>
        <taxon>Metazoa</taxon>
        <taxon>Ecdysozoa</taxon>
        <taxon>Nematoda</taxon>
        <taxon>Chromadorea</taxon>
        <taxon>Rhabditida</taxon>
        <taxon>Rhabditina</taxon>
        <taxon>Rhabditomorpha</taxon>
        <taxon>Strongyloidea</taxon>
        <taxon>Heterorhabditidae</taxon>
        <taxon>Heterorhabditis</taxon>
    </lineage>
</organism>
<dbReference type="Proteomes" id="UP000095283">
    <property type="component" value="Unplaced"/>
</dbReference>
<dbReference type="AlphaFoldDB" id="A0A1I7WU68"/>
<name>A0A1I7WU68_HETBA</name>
<reference evidence="3" key="1">
    <citation type="submission" date="2016-11" db="UniProtKB">
        <authorList>
            <consortium name="WormBaseParasite"/>
        </authorList>
    </citation>
    <scope>IDENTIFICATION</scope>
</reference>
<accession>A0A1I7WU68</accession>
<sequence>MKKKGKYYSFMLFKFKIENVIPIKVCISPNELSTDQVTTRGKAASHPPSPLPHSDDQFASF</sequence>
<dbReference type="WBParaSite" id="Hba_08684">
    <property type="protein sequence ID" value="Hba_08684"/>
    <property type="gene ID" value="Hba_08684"/>
</dbReference>
<evidence type="ECO:0000313" key="3">
    <source>
        <dbReference type="WBParaSite" id="Hba_08684"/>
    </source>
</evidence>
<keyword evidence="2" id="KW-1185">Reference proteome</keyword>
<evidence type="ECO:0000256" key="1">
    <source>
        <dbReference type="SAM" id="MobiDB-lite"/>
    </source>
</evidence>
<proteinExistence type="predicted"/>
<protein>
    <submittedName>
        <fullName evidence="3">Uncharacterized protein</fullName>
    </submittedName>
</protein>
<evidence type="ECO:0000313" key="2">
    <source>
        <dbReference type="Proteomes" id="UP000095283"/>
    </source>
</evidence>